<dbReference type="AlphaFoldDB" id="A0A0J6RW38"/>
<evidence type="ECO:0000313" key="3">
    <source>
        <dbReference type="Proteomes" id="UP000035929"/>
    </source>
</evidence>
<dbReference type="InterPro" id="IPR032710">
    <property type="entry name" value="NTF2-like_dom_sf"/>
</dbReference>
<sequence length="132" mass="14075">MPDPTTAPVAGEPDYDHLLRANLTRVFNERDPARRAAALDDLFVTEPVMFEPTGLVRGKAAIAAVAGRLLEQFGPAFRFVPEGQGVGHHGLGTLRWTAGPEGGPVTVTGADAAEIVDGRIARLWVLLDPPRT</sequence>
<name>A0A0J6RW38_9HYPH</name>
<gene>
    <name evidence="2" type="ORF">VP06_31950</name>
</gene>
<dbReference type="SUPFAM" id="SSF54427">
    <property type="entry name" value="NTF2-like"/>
    <property type="match status" value="1"/>
</dbReference>
<proteinExistence type="predicted"/>
<dbReference type="OrthoDB" id="7064268at2"/>
<reference evidence="2 3" key="1">
    <citation type="submission" date="2015-03" db="EMBL/GenBank/DDBJ databases">
        <title>Genome sequencing of Methylobacterium aquaticum DSM16371 type strain.</title>
        <authorList>
            <person name="Chaudhry V."/>
            <person name="Patil P.B."/>
        </authorList>
    </citation>
    <scope>NUCLEOTIDE SEQUENCE [LARGE SCALE GENOMIC DNA]</scope>
    <source>
        <strain evidence="2 3">DSM 16371</strain>
    </source>
</reference>
<evidence type="ECO:0000259" key="1">
    <source>
        <dbReference type="Pfam" id="PF12680"/>
    </source>
</evidence>
<feature type="domain" description="SnoaL-like" evidence="1">
    <location>
        <begin position="25"/>
        <end position="122"/>
    </location>
</feature>
<dbReference type="Pfam" id="PF12680">
    <property type="entry name" value="SnoaL_2"/>
    <property type="match status" value="1"/>
</dbReference>
<accession>A0A0J6RW38</accession>
<dbReference type="InterPro" id="IPR037401">
    <property type="entry name" value="SnoaL-like"/>
</dbReference>
<dbReference type="EMBL" id="LABX01000356">
    <property type="protein sequence ID" value="KMO27050.1"/>
    <property type="molecule type" value="Genomic_DNA"/>
</dbReference>
<evidence type="ECO:0000313" key="2">
    <source>
        <dbReference type="EMBL" id="KMO27050.1"/>
    </source>
</evidence>
<dbReference type="Gene3D" id="3.10.450.50">
    <property type="match status" value="1"/>
</dbReference>
<dbReference type="PATRIC" id="fig|270351.6.peg.5166"/>
<comment type="caution">
    <text evidence="2">The sequence shown here is derived from an EMBL/GenBank/DDBJ whole genome shotgun (WGS) entry which is preliminary data.</text>
</comment>
<organism evidence="2 3">
    <name type="scientific">Methylobacterium aquaticum</name>
    <dbReference type="NCBI Taxonomy" id="270351"/>
    <lineage>
        <taxon>Bacteria</taxon>
        <taxon>Pseudomonadati</taxon>
        <taxon>Pseudomonadota</taxon>
        <taxon>Alphaproteobacteria</taxon>
        <taxon>Hyphomicrobiales</taxon>
        <taxon>Methylobacteriaceae</taxon>
        <taxon>Methylobacterium</taxon>
    </lineage>
</organism>
<protein>
    <recommendedName>
        <fullName evidence="1">SnoaL-like domain-containing protein</fullName>
    </recommendedName>
</protein>
<dbReference type="Proteomes" id="UP000035929">
    <property type="component" value="Unassembled WGS sequence"/>
</dbReference>
<dbReference type="RefSeq" id="WP_048467833.1">
    <property type="nucleotide sequence ID" value="NZ_LABX01000356.1"/>
</dbReference>